<evidence type="ECO:0000256" key="1">
    <source>
        <dbReference type="SAM" id="MobiDB-lite"/>
    </source>
</evidence>
<name>C7N7J9_SLAHD</name>
<dbReference type="RefSeq" id="WP_012798986.1">
    <property type="nucleotide sequence ID" value="NC_013165.1"/>
</dbReference>
<dbReference type="HOGENOM" id="CLU_021893_0_0_11"/>
<accession>C7N7J9</accession>
<dbReference type="PROSITE" id="PS51257">
    <property type="entry name" value="PROKAR_LIPOPROTEIN"/>
    <property type="match status" value="1"/>
</dbReference>
<reference evidence="2 3" key="1">
    <citation type="journal article" date="2009" name="Stand. Genomic Sci.">
        <title>Complete genome sequence of Slackia heliotrinireducens type strain (RHS 1).</title>
        <authorList>
            <person name="Pukall R."/>
            <person name="Lapidus A."/>
            <person name="Nolan M."/>
            <person name="Copeland A."/>
            <person name="Glavina Del Rio T."/>
            <person name="Lucas S."/>
            <person name="Chen F."/>
            <person name="Tice H."/>
            <person name="Cheng J.F."/>
            <person name="Chertkov O."/>
            <person name="Bruce D."/>
            <person name="Goodwin L."/>
            <person name="Kuske C."/>
            <person name="Brettin T."/>
            <person name="Detter J.C."/>
            <person name="Han C."/>
            <person name="Pitluck S."/>
            <person name="Pati A."/>
            <person name="Mavrommatis K."/>
            <person name="Ivanova N."/>
            <person name="Ovchinnikova G."/>
            <person name="Chen A."/>
            <person name="Palaniappan K."/>
            <person name="Schneider S."/>
            <person name="Rohde M."/>
            <person name="Chain P."/>
            <person name="D'haeseleer P."/>
            <person name="Goker M."/>
            <person name="Bristow J."/>
            <person name="Eisen J.A."/>
            <person name="Markowitz V."/>
            <person name="Kyrpides N.C."/>
            <person name="Klenk H.P."/>
            <person name="Hugenholtz P."/>
        </authorList>
    </citation>
    <scope>NUCLEOTIDE SEQUENCE [LARGE SCALE GENOMIC DNA]</scope>
    <source>
        <strain evidence="3">ATCC 29202 / DSM 20476 / NCTC 11029 / RHS 1</strain>
    </source>
</reference>
<evidence type="ECO:0000313" key="3">
    <source>
        <dbReference type="Proteomes" id="UP000002026"/>
    </source>
</evidence>
<dbReference type="PANTHER" id="PTHR40050:SF1">
    <property type="entry name" value="INNER SPORE COAT PROTEIN H"/>
    <property type="match status" value="1"/>
</dbReference>
<gene>
    <name evidence="2" type="ordered locus">Shel_18680</name>
</gene>
<feature type="compositionally biased region" description="Basic and acidic residues" evidence="1">
    <location>
        <begin position="454"/>
        <end position="470"/>
    </location>
</feature>
<dbReference type="Pfam" id="PF08757">
    <property type="entry name" value="CotH"/>
    <property type="match status" value="1"/>
</dbReference>
<dbReference type="Proteomes" id="UP000002026">
    <property type="component" value="Chromosome"/>
</dbReference>
<dbReference type="PANTHER" id="PTHR40050">
    <property type="entry name" value="INNER SPORE COAT PROTEIN H"/>
    <property type="match status" value="1"/>
</dbReference>
<dbReference type="STRING" id="471855.Shel_18680"/>
<dbReference type="AlphaFoldDB" id="C7N7J9"/>
<keyword evidence="3" id="KW-1185">Reference proteome</keyword>
<dbReference type="KEGG" id="shi:Shel_18680"/>
<dbReference type="EMBL" id="CP001684">
    <property type="protein sequence ID" value="ACV22884.1"/>
    <property type="molecule type" value="Genomic_DNA"/>
</dbReference>
<evidence type="ECO:0000313" key="2">
    <source>
        <dbReference type="EMBL" id="ACV22884.1"/>
    </source>
</evidence>
<protein>
    <submittedName>
        <fullName evidence="2">CotH protein</fullName>
    </submittedName>
</protein>
<organism evidence="2 3">
    <name type="scientific">Slackia heliotrinireducens (strain ATCC 29202 / DSM 20476 / NCTC 11029 / RHS 1)</name>
    <name type="common">Peptococcus heliotrinreducens</name>
    <dbReference type="NCBI Taxonomy" id="471855"/>
    <lineage>
        <taxon>Bacteria</taxon>
        <taxon>Bacillati</taxon>
        <taxon>Actinomycetota</taxon>
        <taxon>Coriobacteriia</taxon>
        <taxon>Eggerthellales</taxon>
        <taxon>Eggerthellaceae</taxon>
        <taxon>Slackia</taxon>
    </lineage>
</organism>
<sequence>MKESTLKLSSRQAFLLATAFLVVCLLVFTGCHSADKDEDGGAEASAYASLIFDGTRVHTVDIEMTEEDRTNQPSNPKEKTKYKVTAVIDGEEVEDVAFSTKGNSSLFFVADAGKDKFSYGIDFGKYVDGQTYHGLDKLNLQNNFTDGSAMKEHMAYWLFDRMGVDAPLTSYVWLTVNGEVQGLYTAVEGVEESFLERTQDGEGALYKPEDGDMALTDEEMKRIQNGESAAHNNGGGADLAYKDDNEESYPDIFENAETPDDAETRERIIMALKALSEGEELEQHLNTEEIIRYFAVHNFLVSYDSYTGPMLHNYLLYEKDGRLALLPWDYDIAFGSFPADAQVGQKIDSGAVVNAGIDSPLGIVPDEERPMWNWILSDERYLAEYHDALSDVTDIIDSGDFKAESERVHALIAPYIEEDPKAFFSPEKHDTAYQTLLMFTELRAESITKQLDGKLATRSDSQDDADKVDASDMSIEDMGSDRDLQ</sequence>
<feature type="region of interest" description="Disordered" evidence="1">
    <location>
        <begin position="454"/>
        <end position="485"/>
    </location>
</feature>
<dbReference type="InterPro" id="IPR014867">
    <property type="entry name" value="Spore_coat_CotH_CotH2/3/7"/>
</dbReference>
<proteinExistence type="predicted"/>
<dbReference type="eggNOG" id="COG5337">
    <property type="taxonomic scope" value="Bacteria"/>
</dbReference>